<name>A0A7X3IFU7_9BACL</name>
<proteinExistence type="predicted"/>
<dbReference type="AlphaFoldDB" id="A0A7X3IFU7"/>
<dbReference type="RefSeq" id="WP_160496684.1">
    <property type="nucleotide sequence ID" value="NZ_WUBI01000001.1"/>
</dbReference>
<keyword evidence="2" id="KW-1185">Reference proteome</keyword>
<comment type="caution">
    <text evidence="1">The sequence shown here is derived from an EMBL/GenBank/DDBJ whole genome shotgun (WGS) entry which is preliminary data.</text>
</comment>
<evidence type="ECO:0000313" key="1">
    <source>
        <dbReference type="EMBL" id="MWV43149.1"/>
    </source>
</evidence>
<organism evidence="1 2">
    <name type="scientific">Paenibacillus dendrobii</name>
    <dbReference type="NCBI Taxonomy" id="2691084"/>
    <lineage>
        <taxon>Bacteria</taxon>
        <taxon>Bacillati</taxon>
        <taxon>Bacillota</taxon>
        <taxon>Bacilli</taxon>
        <taxon>Bacillales</taxon>
        <taxon>Paenibacillaceae</taxon>
        <taxon>Paenibacillus</taxon>
    </lineage>
</organism>
<accession>A0A7X3IFU7</accession>
<sequence>MATTRELLTDADFQEAEQKKMPIRVFRDDHLIDALTYIVRFTDTTIITQSDVSDMTYHSRRECQFYELRK</sequence>
<reference evidence="1 2" key="1">
    <citation type="submission" date="2019-12" db="EMBL/GenBank/DDBJ databases">
        <title>Paenibacillus sp. nov., an endophytic bacterium isolated from the stem of Dendrobium.</title>
        <authorList>
            <person name="Zhao R."/>
        </authorList>
    </citation>
    <scope>NUCLEOTIDE SEQUENCE [LARGE SCALE GENOMIC DNA]</scope>
    <source>
        <strain evidence="1 2">HJL G12</strain>
    </source>
</reference>
<dbReference type="Proteomes" id="UP000460318">
    <property type="component" value="Unassembled WGS sequence"/>
</dbReference>
<gene>
    <name evidence="1" type="ORF">GRF59_05855</name>
</gene>
<protein>
    <submittedName>
        <fullName evidence="1">Uncharacterized protein</fullName>
    </submittedName>
</protein>
<evidence type="ECO:0000313" key="2">
    <source>
        <dbReference type="Proteomes" id="UP000460318"/>
    </source>
</evidence>
<dbReference type="EMBL" id="WUBI01000001">
    <property type="protein sequence ID" value="MWV43149.1"/>
    <property type="molecule type" value="Genomic_DNA"/>
</dbReference>